<dbReference type="PANTHER" id="PTHR12526">
    <property type="entry name" value="GLYCOSYLTRANSFERASE"/>
    <property type="match status" value="1"/>
</dbReference>
<evidence type="ECO:0000259" key="2">
    <source>
        <dbReference type="Pfam" id="PF13439"/>
    </source>
</evidence>
<keyword evidence="3" id="KW-0328">Glycosyltransferase</keyword>
<accession>A0A948RW36</accession>
<dbReference type="SUPFAM" id="SSF53756">
    <property type="entry name" value="UDP-Glycosyltransferase/glycogen phosphorylase"/>
    <property type="match status" value="1"/>
</dbReference>
<dbReference type="InterPro" id="IPR028098">
    <property type="entry name" value="Glyco_trans_4-like_N"/>
</dbReference>
<evidence type="ECO:0000313" key="4">
    <source>
        <dbReference type="Proteomes" id="UP000777784"/>
    </source>
</evidence>
<feature type="domain" description="Glycosyl transferase family 1" evidence="1">
    <location>
        <begin position="189"/>
        <end position="357"/>
    </location>
</feature>
<name>A0A948RW36_UNCEI</name>
<comment type="caution">
    <text evidence="3">The sequence shown here is derived from an EMBL/GenBank/DDBJ whole genome shotgun (WGS) entry which is preliminary data.</text>
</comment>
<proteinExistence type="predicted"/>
<keyword evidence="3" id="KW-0808">Transferase</keyword>
<feature type="domain" description="Glycosyltransferase subfamily 4-like N-terminal" evidence="2">
    <location>
        <begin position="19"/>
        <end position="180"/>
    </location>
</feature>
<gene>
    <name evidence="3" type="ORF">KJ970_04030</name>
</gene>
<dbReference type="EC" id="2.4.-.-" evidence="3"/>
<organism evidence="3 4">
    <name type="scientific">Eiseniibacteriota bacterium</name>
    <dbReference type="NCBI Taxonomy" id="2212470"/>
    <lineage>
        <taxon>Bacteria</taxon>
        <taxon>Candidatus Eiseniibacteriota</taxon>
    </lineage>
</organism>
<dbReference type="Gene3D" id="3.40.50.2000">
    <property type="entry name" value="Glycogen Phosphorylase B"/>
    <property type="match status" value="2"/>
</dbReference>
<reference evidence="3" key="1">
    <citation type="submission" date="2021-05" db="EMBL/GenBank/DDBJ databases">
        <title>Energy efficiency and biological interactions define the core microbiome of deep oligotrophic groundwater.</title>
        <authorList>
            <person name="Mehrshad M."/>
            <person name="Lopez-Fernandez M."/>
            <person name="Bell E."/>
            <person name="Bernier-Latmani R."/>
            <person name="Bertilsson S."/>
            <person name="Dopson M."/>
        </authorList>
    </citation>
    <scope>NUCLEOTIDE SEQUENCE</scope>
    <source>
        <strain evidence="3">Modern_marine.mb.64</strain>
    </source>
</reference>
<dbReference type="AlphaFoldDB" id="A0A948RW36"/>
<evidence type="ECO:0000259" key="1">
    <source>
        <dbReference type="Pfam" id="PF00534"/>
    </source>
</evidence>
<dbReference type="Pfam" id="PF00534">
    <property type="entry name" value="Glycos_transf_1"/>
    <property type="match status" value="1"/>
</dbReference>
<protein>
    <submittedName>
        <fullName evidence="3">Glycosyltransferase</fullName>
        <ecNumber evidence="3">2.4.-.-</ecNumber>
    </submittedName>
</protein>
<sequence length="382" mass="41959">MSQDGRIGIALLGGGLRLGGAERQIVHLLSGLSKETFRPCLVLKQFDGPLLEEVRRLDIPMLELKFRRIYSPAGYSAVVKLRRFLIKQHVQILQSYLYGSHMMGAAALDLLGGWREMPRPHHVLAIRGHSLPHPAILKLFYRWAGRRASSVVAVSDHLARTAEGWGVPAERLVTIPNGVPRQDADPGGRDRIRGELKLSEDTVLLGMVGNFHPGKGHVDLLQALRKVAAEAPIPWHLMLVGDGRTLSEMERLAAELGIGERITFRGRVEDVGMHLAAMDLFVFPSHSEGMPNALLEAMAAGVPCLASDIPVHREILAGGAAGGLFAPGQVDALAALIRGMLQLSPEQRRESGRRAKRRIEEAYSIPVMIKSYEKLYNNLLEP</sequence>
<dbReference type="GO" id="GO:0016757">
    <property type="term" value="F:glycosyltransferase activity"/>
    <property type="evidence" value="ECO:0007669"/>
    <property type="project" value="UniProtKB-KW"/>
</dbReference>
<dbReference type="InterPro" id="IPR001296">
    <property type="entry name" value="Glyco_trans_1"/>
</dbReference>
<dbReference type="Proteomes" id="UP000777784">
    <property type="component" value="Unassembled WGS sequence"/>
</dbReference>
<dbReference type="Pfam" id="PF13439">
    <property type="entry name" value="Glyco_transf_4"/>
    <property type="match status" value="1"/>
</dbReference>
<evidence type="ECO:0000313" key="3">
    <source>
        <dbReference type="EMBL" id="MBU2690072.1"/>
    </source>
</evidence>
<dbReference type="EMBL" id="JAHJDP010000023">
    <property type="protein sequence ID" value="MBU2690072.1"/>
    <property type="molecule type" value="Genomic_DNA"/>
</dbReference>